<dbReference type="Pfam" id="PF13843">
    <property type="entry name" value="DDE_Tnp_1_7"/>
    <property type="match status" value="1"/>
</dbReference>
<evidence type="ECO:0000313" key="4">
    <source>
        <dbReference type="Proteomes" id="UP000264800"/>
    </source>
</evidence>
<organism evidence="3 4">
    <name type="scientific">Kryptolebias marmoratus</name>
    <name type="common">Mangrove killifish</name>
    <name type="synonym">Rivulus marmoratus</name>
    <dbReference type="NCBI Taxonomy" id="37003"/>
    <lineage>
        <taxon>Eukaryota</taxon>
        <taxon>Metazoa</taxon>
        <taxon>Chordata</taxon>
        <taxon>Craniata</taxon>
        <taxon>Vertebrata</taxon>
        <taxon>Euteleostomi</taxon>
        <taxon>Actinopterygii</taxon>
        <taxon>Neopterygii</taxon>
        <taxon>Teleostei</taxon>
        <taxon>Neoteleostei</taxon>
        <taxon>Acanthomorphata</taxon>
        <taxon>Ovalentaria</taxon>
        <taxon>Atherinomorphae</taxon>
        <taxon>Cyprinodontiformes</taxon>
        <taxon>Rivulidae</taxon>
        <taxon>Kryptolebias</taxon>
    </lineage>
</organism>
<feature type="region of interest" description="Disordered" evidence="1">
    <location>
        <begin position="32"/>
        <end position="96"/>
    </location>
</feature>
<dbReference type="PANTHER" id="PTHR46599:SF3">
    <property type="entry name" value="PIGGYBAC TRANSPOSABLE ELEMENT-DERIVED PROTEIN 4"/>
    <property type="match status" value="1"/>
</dbReference>
<evidence type="ECO:0000259" key="2">
    <source>
        <dbReference type="Pfam" id="PF13843"/>
    </source>
</evidence>
<dbReference type="Ensembl" id="ENSKMAT00000011657.1">
    <property type="protein sequence ID" value="ENSKMAP00000011479.1"/>
    <property type="gene ID" value="ENSKMAG00000008621.1"/>
</dbReference>
<reference evidence="3" key="2">
    <citation type="submission" date="2025-09" db="UniProtKB">
        <authorList>
            <consortium name="Ensembl"/>
        </authorList>
    </citation>
    <scope>IDENTIFICATION</scope>
</reference>
<dbReference type="Proteomes" id="UP000264800">
    <property type="component" value="Unplaced"/>
</dbReference>
<evidence type="ECO:0000256" key="1">
    <source>
        <dbReference type="SAM" id="MobiDB-lite"/>
    </source>
</evidence>
<feature type="domain" description="PiggyBac transposable element-derived protein" evidence="2">
    <location>
        <begin position="98"/>
        <end position="466"/>
    </location>
</feature>
<evidence type="ECO:0000313" key="3">
    <source>
        <dbReference type="Ensembl" id="ENSKMAP00000011479.1"/>
    </source>
</evidence>
<dbReference type="AlphaFoldDB" id="A0A3Q3AJC9"/>
<dbReference type="STRING" id="37003.ENSKMAP00000011479"/>
<reference evidence="3" key="1">
    <citation type="submission" date="2025-08" db="UniProtKB">
        <authorList>
            <consortium name="Ensembl"/>
        </authorList>
    </citation>
    <scope>IDENTIFICATION</scope>
</reference>
<name>A0A3Q3AJC9_KRYMA</name>
<dbReference type="GeneTree" id="ENSGT00940000163467"/>
<dbReference type="InterPro" id="IPR029526">
    <property type="entry name" value="PGBD"/>
</dbReference>
<dbReference type="PANTHER" id="PTHR46599">
    <property type="entry name" value="PIGGYBAC TRANSPOSABLE ELEMENT-DERIVED PROTEIN 4"/>
    <property type="match status" value="1"/>
</dbReference>
<sequence>MHSPGLMDPPLSQIIPASSATPIPLRLHRVSCSPEASCTPRRGRPRGKRSRSETLSGDVAGWKSEKEPDSLPHPPLHFLPKRKPGVQPPLSRHATSPSPSELFMMYFDQAAVQTLCDNTNKNVAKNIAAGKKFSWTELRKAEMYQYIGLTLYMGMLKLPKVKDFWRGSSIFHVPYPHTVMSRARFLAIAWNVHMSNPAKDVFNDSRKGTADYDCLQRVRPLYDHLRAACKAVYHPQQNLSVDERLVATRARIFQKQYLNNKLSKSGIKLFVLSDNTGYTVDFSIYTGRSTLGTGKGLSFEAMMTLVNKNYLGSGYHVYCDNFYTSPELFHHLYDLGIGACGTYQDTRIGVPKTKANALSKKSPQGTIRWIRKGPLVFIKWMDTREVRVCSTVHTAFSGDTVKRACKVSGKETDVKVPTAVKDCYRFMCGVGLSDQLIGSYSSWRKSRKWYVTALHHFIDIAATNSYLLHKELCGRLRQQAMTHQAFQEQLTAELCGVHAQVTPMSYHHFPVAIVEGTSGQLKATQGRRKCGFCGKCTPFMCEACRVPLCVILDRNCHKAFHTPGAAEN</sequence>
<accession>A0A3Q3AJC9</accession>
<proteinExistence type="predicted"/>
<keyword evidence="4" id="KW-1185">Reference proteome</keyword>
<dbReference type="OMA" id="KRMCKVG"/>
<protein>
    <recommendedName>
        <fullName evidence="2">PiggyBac transposable element-derived protein domain-containing protein</fullName>
    </recommendedName>
</protein>